<dbReference type="SMART" id="SM00647">
    <property type="entry name" value="IBR"/>
    <property type="match status" value="1"/>
</dbReference>
<dbReference type="InterPro" id="IPR000008">
    <property type="entry name" value="C2_dom"/>
</dbReference>
<dbReference type="InterPro" id="IPR002867">
    <property type="entry name" value="IBR_dom"/>
</dbReference>
<reference evidence="12 13" key="1">
    <citation type="submission" date="2023-11" db="EMBL/GenBank/DDBJ databases">
        <title>Dfirmibasis_genome.</title>
        <authorList>
            <person name="Edelbroek B."/>
            <person name="Kjellin J."/>
            <person name="Jerlstrom-Hultqvist J."/>
            <person name="Soderbom F."/>
        </authorList>
    </citation>
    <scope>NUCLEOTIDE SEQUENCE [LARGE SCALE GENOMIC DNA]</scope>
    <source>
        <strain evidence="12 13">TNS-C-14</strain>
    </source>
</reference>
<dbReference type="SMART" id="SM00239">
    <property type="entry name" value="C2"/>
    <property type="match status" value="1"/>
</dbReference>
<keyword evidence="13" id="KW-1185">Reference proteome</keyword>
<evidence type="ECO:0000256" key="3">
    <source>
        <dbReference type="ARBA" id="ARBA00022737"/>
    </source>
</evidence>
<feature type="domain" description="C2" evidence="9">
    <location>
        <begin position="30"/>
        <end position="150"/>
    </location>
</feature>
<evidence type="ECO:0000259" key="11">
    <source>
        <dbReference type="PROSITE" id="PS51873"/>
    </source>
</evidence>
<dbReference type="InterPro" id="IPR027370">
    <property type="entry name" value="Znf-RING_euk"/>
</dbReference>
<dbReference type="FunFam" id="2.60.40.150:FF:000386">
    <property type="entry name" value="Phosphatidylserine decarboxylase"/>
    <property type="match status" value="1"/>
</dbReference>
<dbReference type="Pfam" id="PF00168">
    <property type="entry name" value="C2"/>
    <property type="match status" value="1"/>
</dbReference>
<evidence type="ECO:0000256" key="7">
    <source>
        <dbReference type="PROSITE-ProRule" id="PRU00175"/>
    </source>
</evidence>
<dbReference type="InterPro" id="IPR001841">
    <property type="entry name" value="Znf_RING"/>
</dbReference>
<dbReference type="Pfam" id="PF13445">
    <property type="entry name" value="zf-RING_UBOX"/>
    <property type="match status" value="1"/>
</dbReference>
<dbReference type="PANTHER" id="PTHR45943">
    <property type="entry name" value="E3 UBIQUITIN-PROTEIN LIGASE MYCBP2"/>
    <property type="match status" value="1"/>
</dbReference>
<dbReference type="PROSITE" id="PS00518">
    <property type="entry name" value="ZF_RING_1"/>
    <property type="match status" value="1"/>
</dbReference>
<keyword evidence="3" id="KW-0677">Repeat</keyword>
<evidence type="ECO:0000313" key="13">
    <source>
        <dbReference type="Proteomes" id="UP001344447"/>
    </source>
</evidence>
<proteinExistence type="predicted"/>
<evidence type="ECO:0008006" key="14">
    <source>
        <dbReference type="Google" id="ProtNLM"/>
    </source>
</evidence>
<dbReference type="InterPro" id="IPR044066">
    <property type="entry name" value="TRIAD_supradom"/>
</dbReference>
<evidence type="ECO:0000256" key="5">
    <source>
        <dbReference type="ARBA" id="ARBA00022786"/>
    </source>
</evidence>
<dbReference type="GO" id="GO:0008270">
    <property type="term" value="F:zinc ion binding"/>
    <property type="evidence" value="ECO:0007669"/>
    <property type="project" value="UniProtKB-KW"/>
</dbReference>
<keyword evidence="6" id="KW-0862">Zinc</keyword>
<dbReference type="Proteomes" id="UP001344447">
    <property type="component" value="Unassembled WGS sequence"/>
</dbReference>
<dbReference type="SUPFAM" id="SSF49562">
    <property type="entry name" value="C2 domain (Calcium/lipid-binding domain, CaLB)"/>
    <property type="match status" value="1"/>
</dbReference>
<feature type="domain" description="RING-type" evidence="10">
    <location>
        <begin position="663"/>
        <end position="713"/>
    </location>
</feature>
<name>A0AAN7U1H3_9MYCE</name>
<feature type="region of interest" description="Disordered" evidence="8">
    <location>
        <begin position="457"/>
        <end position="479"/>
    </location>
</feature>
<comment type="caution">
    <text evidence="12">The sequence shown here is derived from an EMBL/GenBank/DDBJ whole genome shotgun (WGS) entry which is preliminary data.</text>
</comment>
<dbReference type="GO" id="GO:0005634">
    <property type="term" value="C:nucleus"/>
    <property type="evidence" value="ECO:0007669"/>
    <property type="project" value="TreeGrafter"/>
</dbReference>
<dbReference type="GO" id="GO:0005886">
    <property type="term" value="C:plasma membrane"/>
    <property type="evidence" value="ECO:0007669"/>
    <property type="project" value="TreeGrafter"/>
</dbReference>
<dbReference type="InterPro" id="IPR035892">
    <property type="entry name" value="C2_domain_sf"/>
</dbReference>
<dbReference type="InterPro" id="IPR017907">
    <property type="entry name" value="Znf_RING_CS"/>
</dbReference>
<dbReference type="Pfam" id="PF13639">
    <property type="entry name" value="zf-RING_2"/>
    <property type="match status" value="1"/>
</dbReference>
<dbReference type="PANTHER" id="PTHR45943:SF3">
    <property type="entry name" value="C2 DOMAIN-CONTAINING PROTEIN"/>
    <property type="match status" value="1"/>
</dbReference>
<evidence type="ECO:0000259" key="9">
    <source>
        <dbReference type="PROSITE" id="PS50004"/>
    </source>
</evidence>
<dbReference type="EMBL" id="JAVFKY010000001">
    <property type="protein sequence ID" value="KAK5583929.1"/>
    <property type="molecule type" value="Genomic_DNA"/>
</dbReference>
<keyword evidence="2" id="KW-0479">Metal-binding</keyword>
<keyword evidence="1" id="KW-0808">Transferase</keyword>
<accession>A0AAN7U1H3</accession>
<dbReference type="GO" id="GO:0061630">
    <property type="term" value="F:ubiquitin protein ligase activity"/>
    <property type="evidence" value="ECO:0007669"/>
    <property type="project" value="TreeGrafter"/>
</dbReference>
<dbReference type="CDD" id="cd00030">
    <property type="entry name" value="C2"/>
    <property type="match status" value="1"/>
</dbReference>
<feature type="region of interest" description="Disordered" evidence="8">
    <location>
        <begin position="499"/>
        <end position="535"/>
    </location>
</feature>
<gene>
    <name evidence="12" type="ORF">RB653_005534</name>
</gene>
<evidence type="ECO:0000256" key="4">
    <source>
        <dbReference type="ARBA" id="ARBA00022771"/>
    </source>
</evidence>
<dbReference type="PROSITE" id="PS51873">
    <property type="entry name" value="TRIAD"/>
    <property type="match status" value="1"/>
</dbReference>
<protein>
    <recommendedName>
        <fullName evidence="14">C2 domain-containing protein</fullName>
    </recommendedName>
</protein>
<dbReference type="Gene3D" id="2.60.40.150">
    <property type="entry name" value="C2 domain"/>
    <property type="match status" value="1"/>
</dbReference>
<evidence type="ECO:0000256" key="1">
    <source>
        <dbReference type="ARBA" id="ARBA00022679"/>
    </source>
</evidence>
<dbReference type="PROSITE" id="PS50089">
    <property type="entry name" value="ZF_RING_2"/>
    <property type="match status" value="2"/>
</dbReference>
<feature type="compositionally biased region" description="Low complexity" evidence="8">
    <location>
        <begin position="499"/>
        <end position="524"/>
    </location>
</feature>
<feature type="domain" description="RING-type" evidence="11">
    <location>
        <begin position="346"/>
        <end position="693"/>
    </location>
</feature>
<dbReference type="PROSITE" id="PS50004">
    <property type="entry name" value="C2"/>
    <property type="match status" value="1"/>
</dbReference>
<evidence type="ECO:0000256" key="8">
    <source>
        <dbReference type="SAM" id="MobiDB-lite"/>
    </source>
</evidence>
<dbReference type="AlphaFoldDB" id="A0AAN7U1H3"/>
<keyword evidence="4 7" id="KW-0863">Zinc-finger</keyword>
<sequence>MSTTATSTSTTSNHCGGICTNNSLHHMINNINNNQFCSNKLNSEGIKIITITVVGARNLRKKQGGKIDPYVEVKYKDKIETTKKLRNTTDPMWNDEFKIEIKESDRFLKPQPNIIFYVWDNEMFIKNNEIGFATVSLETIAKENVFENWIDLNGSFGMVGQIHIRATITTPDDIEYNMDEWFNLESITKGGSSGSSSNSNSSNSSSKTSPSSSYRDETNINQILDSQKKLLSLVTNSLNNNFNNNNNNNNINNSIKNNSFTYNPFQTTTTSTTTTSSSSCKSSGQSNVFYENNNNNNNNNNNFSSLIYQQQQYQSNFGLNGSIDPEVLRMILSEREEEESNRDQDMLSHCIICKKNFEAQPENLFLMDDCLHNFCKSCLKNGILYQIQMGGVQIHCVYEDCSDKIQDAMLRMVLDNSEYQLLLKKQLEKVLHNNKNFIHCPNCQEVFERIQQPPLSPPLISSANTTATTSASTSPLPQSLSNSLSNSSFASITSLLSTSSNSNYSSNSNNTTTTTTTTSTTSTTQKKRNKLNLLSPDGSVMTEETARHREEFRFRCTKCTTEFCSDCNTSPYHYSFTCEKYTEYLASRKCRFCLSSIRAAMGINAKQREICDSEECQQKLNTCCDKILPCGHHCIGVKGEKKCEPCFDVDCVPKDHFNNDEYCNICYVESIKSAPSVMLDCGHMFHYGCIEKQLTSKTGPRITFHHSDCPLCKKQMKPHPAINHILEPILKNKAIIQSKAMERLSYEGLAKCKEIEDKKSKWYQDPENYSMDRYVYYSCFKCKGYYFAGQARCDEGVEGGYKEEDLVCGSCRGSDGKECKVHGWDYIIWKCQFCCSVAQWYCWNKVHFCSDCHTKQQKGDYLNKKPKTSITQCEGPDKCPLKVEHPHVEEFILGCNLCKNLKEF</sequence>
<dbReference type="SUPFAM" id="SSF57850">
    <property type="entry name" value="RING/U-box"/>
    <property type="match status" value="2"/>
</dbReference>
<keyword evidence="5" id="KW-0833">Ubl conjugation pathway</keyword>
<dbReference type="FunFam" id="3.30.40.10:FF:001657">
    <property type="entry name" value="Uncharacterized protein"/>
    <property type="match status" value="1"/>
</dbReference>
<evidence type="ECO:0000313" key="12">
    <source>
        <dbReference type="EMBL" id="KAK5583929.1"/>
    </source>
</evidence>
<dbReference type="Gene3D" id="3.30.40.10">
    <property type="entry name" value="Zinc/RING finger domain, C3HC4 (zinc finger)"/>
    <property type="match status" value="2"/>
</dbReference>
<evidence type="ECO:0000256" key="6">
    <source>
        <dbReference type="ARBA" id="ARBA00022833"/>
    </source>
</evidence>
<dbReference type="SMART" id="SM00184">
    <property type="entry name" value="RING"/>
    <property type="match status" value="2"/>
</dbReference>
<organism evidence="12 13">
    <name type="scientific">Dictyostelium firmibasis</name>
    <dbReference type="NCBI Taxonomy" id="79012"/>
    <lineage>
        <taxon>Eukaryota</taxon>
        <taxon>Amoebozoa</taxon>
        <taxon>Evosea</taxon>
        <taxon>Eumycetozoa</taxon>
        <taxon>Dictyostelia</taxon>
        <taxon>Dictyosteliales</taxon>
        <taxon>Dictyosteliaceae</taxon>
        <taxon>Dictyostelium</taxon>
    </lineage>
</organism>
<feature type="region of interest" description="Disordered" evidence="8">
    <location>
        <begin position="191"/>
        <end position="216"/>
    </location>
</feature>
<evidence type="ECO:0000259" key="10">
    <source>
        <dbReference type="PROSITE" id="PS50089"/>
    </source>
</evidence>
<feature type="compositionally biased region" description="Low complexity" evidence="8">
    <location>
        <begin position="194"/>
        <end position="213"/>
    </location>
</feature>
<evidence type="ECO:0000256" key="2">
    <source>
        <dbReference type="ARBA" id="ARBA00022723"/>
    </source>
</evidence>
<feature type="domain" description="RING-type" evidence="10">
    <location>
        <begin position="350"/>
        <end position="396"/>
    </location>
</feature>
<dbReference type="InterPro" id="IPR013083">
    <property type="entry name" value="Znf_RING/FYVE/PHD"/>
</dbReference>